<evidence type="ECO:0000313" key="2">
    <source>
        <dbReference type="EMBL" id="KXZ54625.1"/>
    </source>
</evidence>
<feature type="compositionally biased region" description="Acidic residues" evidence="1">
    <location>
        <begin position="1126"/>
        <end position="1135"/>
    </location>
</feature>
<dbReference type="Gene3D" id="1.25.40.10">
    <property type="entry name" value="Tetratricopeptide repeat domain"/>
    <property type="match status" value="1"/>
</dbReference>
<feature type="compositionally biased region" description="Low complexity" evidence="1">
    <location>
        <begin position="436"/>
        <end position="459"/>
    </location>
</feature>
<feature type="region of interest" description="Disordered" evidence="1">
    <location>
        <begin position="1"/>
        <end position="21"/>
    </location>
</feature>
<dbReference type="PANTHER" id="PTHR44917:SF1">
    <property type="entry name" value="PROTEIN HIGH CHLOROPHYLL FLUORESCENT 107"/>
    <property type="match status" value="1"/>
</dbReference>
<proteinExistence type="predicted"/>
<feature type="compositionally biased region" description="Low complexity" evidence="1">
    <location>
        <begin position="355"/>
        <end position="367"/>
    </location>
</feature>
<comment type="caution">
    <text evidence="2">The sequence shown here is derived from an EMBL/GenBank/DDBJ whole genome shotgun (WGS) entry which is preliminary data.</text>
</comment>
<dbReference type="AlphaFoldDB" id="A0A150GXS9"/>
<dbReference type="InterPro" id="IPR044624">
    <property type="entry name" value="Mbb1-like"/>
</dbReference>
<gene>
    <name evidence="2" type="ORF">GPECTOR_4g690</name>
</gene>
<organism evidence="2 3">
    <name type="scientific">Gonium pectorale</name>
    <name type="common">Green alga</name>
    <dbReference type="NCBI Taxonomy" id="33097"/>
    <lineage>
        <taxon>Eukaryota</taxon>
        <taxon>Viridiplantae</taxon>
        <taxon>Chlorophyta</taxon>
        <taxon>core chlorophytes</taxon>
        <taxon>Chlorophyceae</taxon>
        <taxon>CS clade</taxon>
        <taxon>Chlamydomonadales</taxon>
        <taxon>Volvocaceae</taxon>
        <taxon>Gonium</taxon>
    </lineage>
</organism>
<dbReference type="InterPro" id="IPR011990">
    <property type="entry name" value="TPR-like_helical_dom_sf"/>
</dbReference>
<accession>A0A150GXS9</accession>
<dbReference type="GO" id="GO:0003727">
    <property type="term" value="F:single-stranded RNA binding"/>
    <property type="evidence" value="ECO:0007669"/>
    <property type="project" value="TreeGrafter"/>
</dbReference>
<name>A0A150GXS9_GONPE</name>
<feature type="region of interest" description="Disordered" evidence="1">
    <location>
        <begin position="311"/>
        <end position="371"/>
    </location>
</feature>
<dbReference type="Proteomes" id="UP000075714">
    <property type="component" value="Unassembled WGS sequence"/>
</dbReference>
<evidence type="ECO:0000313" key="3">
    <source>
        <dbReference type="Proteomes" id="UP000075714"/>
    </source>
</evidence>
<dbReference type="PANTHER" id="PTHR44917">
    <property type="entry name" value="PROTEIN HIGH CHLOROPHYLL FLUORESCENT 107"/>
    <property type="match status" value="1"/>
</dbReference>
<dbReference type="STRING" id="33097.A0A150GXS9"/>
<dbReference type="SUPFAM" id="SSF48452">
    <property type="entry name" value="TPR-like"/>
    <property type="match status" value="1"/>
</dbReference>
<dbReference type="EMBL" id="LSYV01000005">
    <property type="protein sequence ID" value="KXZ54625.1"/>
    <property type="molecule type" value="Genomic_DNA"/>
</dbReference>
<sequence length="1158" mass="121401">MVSQASGSGPLASEAASLPSPRSEATLLDQLLAHVPLSTEQQGSLREASGWLLYSVLRCRAASPLGRLLGAAAGCSPADTSAPHHGRDVELAALLLPPLSWRWLSVGDLGGWVDAGVVRLLREALIIQKAAGDGSASLSELVGWCVDSCSGPAAALAGLWGRQQGQALPPRARSFYQLLLHQLGHTESDREVVGTFAGEGGAEAPQSAFALTPAAVLCGSVVRTTALPASPRRPSVQAPGADGADSDGEAAELGVDDGGVAVESVLDGGEVGAARPGPSPDADLILVGELPPEAQAELSAAVPLDLDFAGRDRGRSAAGSASQPHGQPAQGQVHAKASQVNGSVHSAFEPSDAASGNGRHSGSNGSRKTLFGEVVNGRDVTLSSGQDEAAAVAGSVAAAAKQPLSGSGIAAAGGRPVASLMQRPSRGVVPPESDPGEATAAPGGEATEGTAGLGSATGEVEPSQRYYTQGGAVQHMPYVPVRLVALGPHRLRDLSHAELEAVAVPEYGPIVISNDPRVFPGTEAILTDFNTPAGEKLAVRLEYVVDRLLSNEVKLQLFNISRIVRKRTDNCRMYVNGNPVNVGDPGVDLVPGDKVWFGSPKFAFRVEALPSPPSAVESALLRFCYRGRHQTLAAARAAAAAEVGNDSGGDAVEGDEVAAMRLEADSGPLDMTGLANLSRRDPRRAQLILRRLAAEEPGNAAVWLIWAQLAARTEGGAGGGAAKARLLGGGAGGGPAAAALPPRRHNWLLVQALGNWGKHEWRLRMYGSARHLFRAAADEAVRHPYGMAGGGGGAVMHFWASRELECGNVRNARIVAAEALRKCPRDLALYVLAASIEREAGNLELAKDYCQRAYALDRTDKQLLLLWPQVEAGLGDRLKARLLFERAVDAHPLNTKILNVHRPLSPAMGVTNRADWASLEADLGNTALARELLLGGLHLHPAAPQLLVTLAKVERLEGRYHEALRLARAAQAYAGAFNTAAMAERAAALRALGEREMAANLSRHLESMGQLNRMKQQGYWGSEAWRAFVESTRTDEQKALVEAARRRRLALGWASEVRGAKPVPTGAAGDGRRPAGPEAQQWLQMQALLTKRAEVRRLEAQHAARVRAAELAAGGVVAHGGSLSSGDEEFDDDFEERPMGMPLLDSVRRPSPGDDDGF</sequence>
<protein>
    <submittedName>
        <fullName evidence="2">Uncharacterized protein</fullName>
    </submittedName>
</protein>
<reference evidence="3" key="1">
    <citation type="journal article" date="2016" name="Nat. Commun.">
        <title>The Gonium pectorale genome demonstrates co-option of cell cycle regulation during the evolution of multicellularity.</title>
        <authorList>
            <person name="Hanschen E.R."/>
            <person name="Marriage T.N."/>
            <person name="Ferris P.J."/>
            <person name="Hamaji T."/>
            <person name="Toyoda A."/>
            <person name="Fujiyama A."/>
            <person name="Neme R."/>
            <person name="Noguchi H."/>
            <person name="Minakuchi Y."/>
            <person name="Suzuki M."/>
            <person name="Kawai-Toyooka H."/>
            <person name="Smith D.R."/>
            <person name="Sparks H."/>
            <person name="Anderson J."/>
            <person name="Bakaric R."/>
            <person name="Luria V."/>
            <person name="Karger A."/>
            <person name="Kirschner M.W."/>
            <person name="Durand P.M."/>
            <person name="Michod R.E."/>
            <person name="Nozaki H."/>
            <person name="Olson B.J."/>
        </authorList>
    </citation>
    <scope>NUCLEOTIDE SEQUENCE [LARGE SCALE GENOMIC DNA]</scope>
    <source>
        <strain evidence="3">NIES-2863</strain>
    </source>
</reference>
<feature type="region of interest" description="Disordered" evidence="1">
    <location>
        <begin position="1118"/>
        <end position="1158"/>
    </location>
</feature>
<feature type="region of interest" description="Disordered" evidence="1">
    <location>
        <begin position="420"/>
        <end position="460"/>
    </location>
</feature>
<dbReference type="OrthoDB" id="541719at2759"/>
<dbReference type="GO" id="GO:0006417">
    <property type="term" value="P:regulation of translation"/>
    <property type="evidence" value="ECO:0007669"/>
    <property type="project" value="TreeGrafter"/>
</dbReference>
<dbReference type="GO" id="GO:0006397">
    <property type="term" value="P:mRNA processing"/>
    <property type="evidence" value="ECO:0007669"/>
    <property type="project" value="InterPro"/>
</dbReference>
<dbReference type="GO" id="GO:0003729">
    <property type="term" value="F:mRNA binding"/>
    <property type="evidence" value="ECO:0007669"/>
    <property type="project" value="InterPro"/>
</dbReference>
<feature type="region of interest" description="Disordered" evidence="1">
    <location>
        <begin position="229"/>
        <end position="252"/>
    </location>
</feature>
<evidence type="ECO:0000256" key="1">
    <source>
        <dbReference type="SAM" id="MobiDB-lite"/>
    </source>
</evidence>
<keyword evidence="3" id="KW-1185">Reference proteome</keyword>